<reference evidence="1 2" key="1">
    <citation type="submission" date="2016-11" db="EMBL/GenBank/DDBJ databases">
        <title>complete genome sequence of Bifidobacterium choerinum strain FMB-1.</title>
        <authorList>
            <person name="Park C.-S."/>
            <person name="Jung D.-H."/>
            <person name="Choi D.-S."/>
        </authorList>
    </citation>
    <scope>NUCLEOTIDE SEQUENCE [LARGE SCALE GENOMIC DNA]</scope>
    <source>
        <strain evidence="1 2">FMB-1</strain>
    </source>
</reference>
<dbReference type="EMBL" id="CP018044">
    <property type="protein sequence ID" value="ATU19675.1"/>
    <property type="molecule type" value="Genomic_DNA"/>
</dbReference>
<name>A0A2D3D3M0_9BIFI</name>
<dbReference type="Proteomes" id="UP000229907">
    <property type="component" value="Chromosome"/>
</dbReference>
<gene>
    <name evidence="1" type="ORF">BcFMB_00570</name>
</gene>
<evidence type="ECO:0000313" key="1">
    <source>
        <dbReference type="EMBL" id="ATU19675.1"/>
    </source>
</evidence>
<dbReference type="KEGG" id="bcho:BcFMB_00570"/>
<organism evidence="1 2">
    <name type="scientific">Bifidobacterium choerinum</name>
    <dbReference type="NCBI Taxonomy" id="35760"/>
    <lineage>
        <taxon>Bacteria</taxon>
        <taxon>Bacillati</taxon>
        <taxon>Actinomycetota</taxon>
        <taxon>Actinomycetes</taxon>
        <taxon>Bifidobacteriales</taxon>
        <taxon>Bifidobacteriaceae</taxon>
        <taxon>Bifidobacterium</taxon>
    </lineage>
</organism>
<sequence>MLGVGGLTAGTALADDPSASPSAPFTPTANAGTIIIHDAPAPSDGGTNDLVPASVNGRTFTAYELGSYADVQVTGSSVTSMNLVNAPGVTNADVMAWIKAAAQGVNAANTSDDQLKLLDANNKIVYQGGSFVGDATNMSPLQFVARYFYGAGADKFSNDHANNKAMRLFAKAAQATLGAACSTVTTHTATGAQG</sequence>
<protein>
    <submittedName>
        <fullName evidence="1">Uncharacterized protein</fullName>
    </submittedName>
</protein>
<evidence type="ECO:0000313" key="2">
    <source>
        <dbReference type="Proteomes" id="UP000229907"/>
    </source>
</evidence>
<dbReference type="AlphaFoldDB" id="A0A2D3D3M0"/>
<accession>A0A2D3D3M0</accession>
<proteinExistence type="predicted"/>